<keyword evidence="2" id="KW-1185">Reference proteome</keyword>
<protein>
    <submittedName>
        <fullName evidence="1">Uncharacterized protein</fullName>
    </submittedName>
</protein>
<organism evidence="1 2">
    <name type="scientific">Chiloscyllium punctatum</name>
    <name type="common">Brownbanded bambooshark</name>
    <name type="synonym">Hemiscyllium punctatum</name>
    <dbReference type="NCBI Taxonomy" id="137246"/>
    <lineage>
        <taxon>Eukaryota</taxon>
        <taxon>Metazoa</taxon>
        <taxon>Chordata</taxon>
        <taxon>Craniata</taxon>
        <taxon>Vertebrata</taxon>
        <taxon>Chondrichthyes</taxon>
        <taxon>Elasmobranchii</taxon>
        <taxon>Galeomorphii</taxon>
        <taxon>Galeoidea</taxon>
        <taxon>Orectolobiformes</taxon>
        <taxon>Hemiscylliidae</taxon>
        <taxon>Chiloscyllium</taxon>
    </lineage>
</organism>
<gene>
    <name evidence="1" type="ORF">chiPu_0011425</name>
</gene>
<dbReference type="Proteomes" id="UP000287033">
    <property type="component" value="Unassembled WGS sequence"/>
</dbReference>
<dbReference type="AlphaFoldDB" id="A0A401SRE2"/>
<reference evidence="1 2" key="1">
    <citation type="journal article" date="2018" name="Nat. Ecol. Evol.">
        <title>Shark genomes provide insights into elasmobranch evolution and the origin of vertebrates.</title>
        <authorList>
            <person name="Hara Y"/>
            <person name="Yamaguchi K"/>
            <person name="Onimaru K"/>
            <person name="Kadota M"/>
            <person name="Koyanagi M"/>
            <person name="Keeley SD"/>
            <person name="Tatsumi K"/>
            <person name="Tanaka K"/>
            <person name="Motone F"/>
            <person name="Kageyama Y"/>
            <person name="Nozu R"/>
            <person name="Adachi N"/>
            <person name="Nishimura O"/>
            <person name="Nakagawa R"/>
            <person name="Tanegashima C"/>
            <person name="Kiyatake I"/>
            <person name="Matsumoto R"/>
            <person name="Murakumo K"/>
            <person name="Nishida K"/>
            <person name="Terakita A"/>
            <person name="Kuratani S"/>
            <person name="Sato K"/>
            <person name="Hyodo S Kuraku.S."/>
        </authorList>
    </citation>
    <scope>NUCLEOTIDE SEQUENCE [LARGE SCALE GENOMIC DNA]</scope>
</reference>
<sequence>MQIHTYRGCWQVHSAHRLGAAVAAAAAAAAAAAGRAGGQVGGRRRVQAGVLGFGQAGGGGRRHAERLLPVQRHHHHHLGAGAGGARLESRAELAGSRSAAAIAHLARAGGSWQDMKGLFSPGHSLCVCGRDRGSARVSLCVSTLRLPVCACCCEPMLSADWSQAGSAARGLTGGKALAL</sequence>
<proteinExistence type="predicted"/>
<dbReference type="EMBL" id="BEZZ01000475">
    <property type="protein sequence ID" value="GCC32961.1"/>
    <property type="molecule type" value="Genomic_DNA"/>
</dbReference>
<evidence type="ECO:0000313" key="2">
    <source>
        <dbReference type="Proteomes" id="UP000287033"/>
    </source>
</evidence>
<evidence type="ECO:0000313" key="1">
    <source>
        <dbReference type="EMBL" id="GCC32961.1"/>
    </source>
</evidence>
<comment type="caution">
    <text evidence="1">The sequence shown here is derived from an EMBL/GenBank/DDBJ whole genome shotgun (WGS) entry which is preliminary data.</text>
</comment>
<accession>A0A401SRE2</accession>
<name>A0A401SRE2_CHIPU</name>